<accession>A0A413VS39</accession>
<dbReference type="Pfam" id="PF12833">
    <property type="entry name" value="HTH_18"/>
    <property type="match status" value="1"/>
</dbReference>
<sequence>MEITGLYFIYGLCVMFYFMMAWFFGRKGNDRLSRLVMLLMIVIGVECVKDLFFINSSLYSGRLMWSIITAIDMVVVPLYAFVLIELCRPGGLTRKRMILHETPFGVLPILLVIFENEVFYDIEVGWAAIYGFGYATWTLVAIPHYHRHLKEVFSYDENINLKWLRIILLSFFVILGLWILDCLVIDLNIESVYMLGSLVIWMFICYFIYRHESVIDELRENPGVQSGEEEEADAIAGLNGKMRKLFIEDMIFLNPRLKLSDVADMAGTNRTYVSQFFNRNNGASFFDYVNKQKYACELLKSSSENIETIALKSGFNSIATFHRVFSKFCGCTPAKYRSSNT</sequence>
<feature type="transmembrane region" description="Helical" evidence="4">
    <location>
        <begin position="98"/>
        <end position="114"/>
    </location>
</feature>
<reference evidence="6 7" key="1">
    <citation type="submission" date="2018-08" db="EMBL/GenBank/DDBJ databases">
        <title>A genome reference for cultivated species of the human gut microbiota.</title>
        <authorList>
            <person name="Zou Y."/>
            <person name="Xue W."/>
            <person name="Luo G."/>
        </authorList>
    </citation>
    <scope>NUCLEOTIDE SEQUENCE [LARGE SCALE GENOMIC DNA]</scope>
    <source>
        <strain evidence="6 7">AM40-30BH</strain>
    </source>
</reference>
<dbReference type="InterPro" id="IPR018060">
    <property type="entry name" value="HTH_AraC"/>
</dbReference>
<keyword evidence="4" id="KW-0472">Membrane</keyword>
<gene>
    <name evidence="6" type="ORF">DW888_06795</name>
</gene>
<dbReference type="Gene3D" id="1.10.10.60">
    <property type="entry name" value="Homeodomain-like"/>
    <property type="match status" value="2"/>
</dbReference>
<dbReference type="PANTHER" id="PTHR43280">
    <property type="entry name" value="ARAC-FAMILY TRANSCRIPTIONAL REGULATOR"/>
    <property type="match status" value="1"/>
</dbReference>
<keyword evidence="4" id="KW-0812">Transmembrane</keyword>
<dbReference type="GO" id="GO:0003700">
    <property type="term" value="F:DNA-binding transcription factor activity"/>
    <property type="evidence" value="ECO:0007669"/>
    <property type="project" value="InterPro"/>
</dbReference>
<feature type="transmembrane region" description="Helical" evidence="4">
    <location>
        <begin position="36"/>
        <end position="58"/>
    </location>
</feature>
<dbReference type="SMART" id="SM00342">
    <property type="entry name" value="HTH_ARAC"/>
    <property type="match status" value="1"/>
</dbReference>
<proteinExistence type="predicted"/>
<dbReference type="PANTHER" id="PTHR43280:SF2">
    <property type="entry name" value="HTH-TYPE TRANSCRIPTIONAL REGULATOR EXSA"/>
    <property type="match status" value="1"/>
</dbReference>
<evidence type="ECO:0000259" key="5">
    <source>
        <dbReference type="PROSITE" id="PS01124"/>
    </source>
</evidence>
<keyword evidence="3" id="KW-0804">Transcription</keyword>
<feature type="transmembrane region" description="Helical" evidence="4">
    <location>
        <begin position="163"/>
        <end position="180"/>
    </location>
</feature>
<dbReference type="EMBL" id="QSGO01000004">
    <property type="protein sequence ID" value="RHB36342.1"/>
    <property type="molecule type" value="Genomic_DNA"/>
</dbReference>
<feature type="transmembrane region" description="Helical" evidence="4">
    <location>
        <begin position="6"/>
        <end position="24"/>
    </location>
</feature>
<comment type="caution">
    <text evidence="6">The sequence shown here is derived from an EMBL/GenBank/DDBJ whole genome shotgun (WGS) entry which is preliminary data.</text>
</comment>
<dbReference type="RefSeq" id="WP_122201148.1">
    <property type="nucleotide sequence ID" value="NZ_CABJFV010000004.1"/>
</dbReference>
<feature type="transmembrane region" description="Helical" evidence="4">
    <location>
        <begin position="192"/>
        <end position="209"/>
    </location>
</feature>
<feature type="transmembrane region" description="Helical" evidence="4">
    <location>
        <begin position="126"/>
        <end position="142"/>
    </location>
</feature>
<protein>
    <submittedName>
        <fullName evidence="6">AraC family transcriptional regulator</fullName>
    </submittedName>
</protein>
<evidence type="ECO:0000256" key="2">
    <source>
        <dbReference type="ARBA" id="ARBA00023125"/>
    </source>
</evidence>
<dbReference type="Proteomes" id="UP000284379">
    <property type="component" value="Unassembled WGS sequence"/>
</dbReference>
<dbReference type="AlphaFoldDB" id="A0A413VS39"/>
<dbReference type="PROSITE" id="PS01124">
    <property type="entry name" value="HTH_ARAC_FAMILY_2"/>
    <property type="match status" value="1"/>
</dbReference>
<dbReference type="SUPFAM" id="SSF46689">
    <property type="entry name" value="Homeodomain-like"/>
    <property type="match status" value="1"/>
</dbReference>
<evidence type="ECO:0000256" key="3">
    <source>
        <dbReference type="ARBA" id="ARBA00023163"/>
    </source>
</evidence>
<keyword evidence="4" id="KW-1133">Transmembrane helix</keyword>
<evidence type="ECO:0000256" key="4">
    <source>
        <dbReference type="SAM" id="Phobius"/>
    </source>
</evidence>
<feature type="domain" description="HTH araC/xylS-type" evidence="5">
    <location>
        <begin position="241"/>
        <end position="339"/>
    </location>
</feature>
<dbReference type="InterPro" id="IPR009057">
    <property type="entry name" value="Homeodomain-like_sf"/>
</dbReference>
<keyword evidence="1" id="KW-0805">Transcription regulation</keyword>
<organism evidence="6 7">
    <name type="scientific">Bacteroides nordii</name>
    <dbReference type="NCBI Taxonomy" id="291645"/>
    <lineage>
        <taxon>Bacteria</taxon>
        <taxon>Pseudomonadati</taxon>
        <taxon>Bacteroidota</taxon>
        <taxon>Bacteroidia</taxon>
        <taxon>Bacteroidales</taxon>
        <taxon>Bacteroidaceae</taxon>
        <taxon>Bacteroides</taxon>
    </lineage>
</organism>
<feature type="transmembrane region" description="Helical" evidence="4">
    <location>
        <begin position="64"/>
        <end position="86"/>
    </location>
</feature>
<name>A0A413VS39_9BACE</name>
<keyword evidence="2" id="KW-0238">DNA-binding</keyword>
<dbReference type="GO" id="GO:0043565">
    <property type="term" value="F:sequence-specific DNA binding"/>
    <property type="evidence" value="ECO:0007669"/>
    <property type="project" value="InterPro"/>
</dbReference>
<evidence type="ECO:0000313" key="7">
    <source>
        <dbReference type="Proteomes" id="UP000284379"/>
    </source>
</evidence>
<evidence type="ECO:0000256" key="1">
    <source>
        <dbReference type="ARBA" id="ARBA00023015"/>
    </source>
</evidence>
<evidence type="ECO:0000313" key="6">
    <source>
        <dbReference type="EMBL" id="RHB36342.1"/>
    </source>
</evidence>